<dbReference type="Pfam" id="PF05331">
    <property type="entry name" value="DUF742"/>
    <property type="match status" value="1"/>
</dbReference>
<reference evidence="2" key="1">
    <citation type="submission" date="2016-09" db="EMBL/GenBank/DDBJ databases">
        <title>Streptomyces puniciscabiei strain:TW1S1 Genome sequencing and assembly.</title>
        <authorList>
            <person name="Kim M.-K."/>
            <person name="Kim S.B."/>
        </authorList>
    </citation>
    <scope>NUCLEOTIDE SEQUENCE [LARGE SCALE GENOMIC DNA]</scope>
    <source>
        <strain evidence="2">TW1S1</strain>
    </source>
</reference>
<keyword evidence="2" id="KW-1185">Reference proteome</keyword>
<organism evidence="1 2">
    <name type="scientific">Streptomyces fodineus</name>
    <dbReference type="NCBI Taxonomy" id="1904616"/>
    <lineage>
        <taxon>Bacteria</taxon>
        <taxon>Bacillati</taxon>
        <taxon>Actinomycetota</taxon>
        <taxon>Actinomycetes</taxon>
        <taxon>Kitasatosporales</taxon>
        <taxon>Streptomycetaceae</taxon>
        <taxon>Streptomyces</taxon>
    </lineage>
</organism>
<name>A0A1D7YL41_9ACTN</name>
<dbReference type="PANTHER" id="PTHR36221">
    <property type="entry name" value="DUF742 DOMAIN-CONTAINING PROTEIN"/>
    <property type="match status" value="1"/>
</dbReference>
<protein>
    <submittedName>
        <fullName evidence="1">Multi-component regulatory system-3</fullName>
    </submittedName>
</protein>
<gene>
    <name evidence="1" type="ORF">BFF78_38070</name>
</gene>
<accession>A0A1D7YL41</accession>
<dbReference type="KEGG" id="spun:BFF78_38070"/>
<evidence type="ECO:0000313" key="1">
    <source>
        <dbReference type="EMBL" id="AOR36089.1"/>
    </source>
</evidence>
<sequence length="128" mass="13315">MTPVLPDGPLIDEAVGRLVRPYTVSDGRTRATSHFTLVTVVRATGAQTHGAFGLDHAQVLALCERPVSVAEVAARMQVPAAVVKVLLSDLAEGGAVVAGDAPPPAPGHSARPDRDLLEAVRDGLLKRL</sequence>
<dbReference type="EMBL" id="CP017248">
    <property type="protein sequence ID" value="AOR36089.1"/>
    <property type="molecule type" value="Genomic_DNA"/>
</dbReference>
<dbReference type="RefSeq" id="WP_069782602.1">
    <property type="nucleotide sequence ID" value="NZ_CP017248.1"/>
</dbReference>
<dbReference type="PANTHER" id="PTHR36221:SF1">
    <property type="entry name" value="DUF742 DOMAIN-CONTAINING PROTEIN"/>
    <property type="match status" value="1"/>
</dbReference>
<proteinExistence type="predicted"/>
<dbReference type="Proteomes" id="UP000094960">
    <property type="component" value="Chromosome"/>
</dbReference>
<dbReference type="AlphaFoldDB" id="A0A1D7YL41"/>
<evidence type="ECO:0000313" key="2">
    <source>
        <dbReference type="Proteomes" id="UP000094960"/>
    </source>
</evidence>
<dbReference type="InterPro" id="IPR007995">
    <property type="entry name" value="DUF742"/>
</dbReference>